<evidence type="ECO:0000259" key="1">
    <source>
        <dbReference type="Pfam" id="PF13439"/>
    </source>
</evidence>
<evidence type="ECO:0000313" key="3">
    <source>
        <dbReference type="Proteomes" id="UP000826462"/>
    </source>
</evidence>
<gene>
    <name evidence="2" type="ORF">KZJ38_34340</name>
</gene>
<dbReference type="SUPFAM" id="SSF53756">
    <property type="entry name" value="UDP-Glycosyltransferase/glycogen phosphorylase"/>
    <property type="match status" value="1"/>
</dbReference>
<proteinExistence type="predicted"/>
<dbReference type="EMBL" id="CP080096">
    <property type="protein sequence ID" value="QYD72035.1"/>
    <property type="molecule type" value="Genomic_DNA"/>
</dbReference>
<dbReference type="InterPro" id="IPR050194">
    <property type="entry name" value="Glycosyltransferase_grp1"/>
</dbReference>
<dbReference type="CDD" id="cd03801">
    <property type="entry name" value="GT4_PimA-like"/>
    <property type="match status" value="1"/>
</dbReference>
<dbReference type="Pfam" id="PF13692">
    <property type="entry name" value="Glyco_trans_1_4"/>
    <property type="match status" value="1"/>
</dbReference>
<dbReference type="Gene3D" id="3.40.50.2000">
    <property type="entry name" value="Glycogen Phosphorylase B"/>
    <property type="match status" value="2"/>
</dbReference>
<organism evidence="2 3">
    <name type="scientific">Paraburkholderia edwinii</name>
    <dbReference type="NCBI Taxonomy" id="2861782"/>
    <lineage>
        <taxon>Bacteria</taxon>
        <taxon>Pseudomonadati</taxon>
        <taxon>Pseudomonadota</taxon>
        <taxon>Betaproteobacteria</taxon>
        <taxon>Burkholderiales</taxon>
        <taxon>Burkholderiaceae</taxon>
        <taxon>Paraburkholderia</taxon>
    </lineage>
</organism>
<protein>
    <submittedName>
        <fullName evidence="2">Glycosyltransferase family 4 protein</fullName>
    </submittedName>
</protein>
<dbReference type="InterPro" id="IPR028098">
    <property type="entry name" value="Glyco_trans_4-like_N"/>
</dbReference>
<dbReference type="RefSeq" id="WP_219801463.1">
    <property type="nucleotide sequence ID" value="NZ_CP080096.1"/>
</dbReference>
<dbReference type="PANTHER" id="PTHR45947:SF13">
    <property type="entry name" value="TRANSFERASE"/>
    <property type="match status" value="1"/>
</dbReference>
<evidence type="ECO:0000313" key="2">
    <source>
        <dbReference type="EMBL" id="QYD72035.1"/>
    </source>
</evidence>
<feature type="domain" description="Glycosyltransferase subfamily 4-like N-terminal" evidence="1">
    <location>
        <begin position="11"/>
        <end position="172"/>
    </location>
</feature>
<sequence>MKIVHVVETWIGGIASYVRALMIEQRNLGHEVILLCDPMNLAQVEVGIADVSVVHYRSSRNPLLFPVVARRLKALIDDIGADVIHCHSTYPGVYVRLSRYRDTERVLYTPHAWSFMKRDTPAAMRHLFAGVERALSKRCTRILCMSFDEVRAARRYRIPLDRIDLVYTGISADIAVERGAGHPATPDAGVSIQVGYFGRLDYQKGFDILLGAIPRLKDGLRVHIFGTAVRGGVNLRADDPRVTYHGWVGPEETSRAMKQMDVIVVPSRWEGMALVPIEAMRAGKVLVVSNEGSLPEQVIHGYNGLMLRELTSECLAEQLNALSLEECRRMGANARHVFDHAFHADRFFRSMMSCYESA</sequence>
<dbReference type="Proteomes" id="UP000826462">
    <property type="component" value="Chromosome 2"/>
</dbReference>
<reference evidence="2 3" key="1">
    <citation type="submission" date="2021-07" db="EMBL/GenBank/DDBJ databases">
        <title>Paraburkholderia edwinii protects Aspergillus sp. from phenazines by acting as a toxin sponge.</title>
        <authorList>
            <person name="Dahlstrom K.M."/>
            <person name="Newman D.K."/>
        </authorList>
    </citation>
    <scope>NUCLEOTIDE SEQUENCE [LARGE SCALE GENOMIC DNA]</scope>
    <source>
        <strain evidence="2 3">Pe01</strain>
    </source>
</reference>
<accession>A0ABX8UXS5</accession>
<dbReference type="PANTHER" id="PTHR45947">
    <property type="entry name" value="SULFOQUINOVOSYL TRANSFERASE SQD2"/>
    <property type="match status" value="1"/>
</dbReference>
<name>A0ABX8UXS5_9BURK</name>
<dbReference type="Pfam" id="PF13439">
    <property type="entry name" value="Glyco_transf_4"/>
    <property type="match status" value="1"/>
</dbReference>
<keyword evidence="3" id="KW-1185">Reference proteome</keyword>